<proteinExistence type="predicted"/>
<dbReference type="Pfam" id="PF01345">
    <property type="entry name" value="DUF11"/>
    <property type="match status" value="1"/>
</dbReference>
<dbReference type="PANTHER" id="PTHR34819:SF3">
    <property type="entry name" value="CELL SURFACE PROTEIN"/>
    <property type="match status" value="1"/>
</dbReference>
<reference evidence="4" key="1">
    <citation type="submission" date="2018-08" db="EMBL/GenBank/DDBJ databases">
        <authorList>
            <person name="Khan S.A."/>
            <person name="J S.E."/>
        </authorList>
    </citation>
    <scope>NUCLEOTIDE SEQUENCE [LARGE SCALE GENOMIC DNA]</scope>
    <source>
        <strain evidence="4">PoM-212</strain>
    </source>
</reference>
<evidence type="ECO:0000259" key="2">
    <source>
        <dbReference type="Pfam" id="PF17517"/>
    </source>
</evidence>
<dbReference type="InterPro" id="IPR001434">
    <property type="entry name" value="OmcB-like_DUF11"/>
</dbReference>
<dbReference type="OrthoDB" id="9765926at2"/>
<comment type="caution">
    <text evidence="3">The sequence shown here is derived from an EMBL/GenBank/DDBJ whole genome shotgun (WGS) entry which is preliminary data.</text>
</comment>
<feature type="domain" description="IgGFc-binding protein N-terminal" evidence="2">
    <location>
        <begin position="140"/>
        <end position="451"/>
    </location>
</feature>
<protein>
    <submittedName>
        <fullName evidence="3">DUF11 domain-containing protein</fullName>
    </submittedName>
</protein>
<dbReference type="InterPro" id="IPR035234">
    <property type="entry name" value="IgGFc-bd_N"/>
</dbReference>
<gene>
    <name evidence="3" type="ORF">DZC72_00050</name>
</gene>
<reference evidence="4" key="2">
    <citation type="submission" date="2018-12" db="EMBL/GenBank/DDBJ databases">
        <title>Maribacter lutimaris sp. nov., isolated from marine sediment.</title>
        <authorList>
            <person name="Kim K.K."/>
        </authorList>
    </citation>
    <scope>NUCLEOTIDE SEQUENCE [LARGE SCALE GENOMIC DNA]</scope>
    <source>
        <strain evidence="4">PoM-212</strain>
    </source>
</reference>
<dbReference type="PANTHER" id="PTHR34819">
    <property type="entry name" value="LARGE CYSTEINE-RICH PERIPLASMIC PROTEIN OMCB"/>
    <property type="match status" value="1"/>
</dbReference>
<dbReference type="NCBIfam" id="TIGR01451">
    <property type="entry name" value="B_ant_repeat"/>
    <property type="match status" value="1"/>
</dbReference>
<evidence type="ECO:0000313" key="4">
    <source>
        <dbReference type="Proteomes" id="UP000286990"/>
    </source>
</evidence>
<dbReference type="InterPro" id="IPR051172">
    <property type="entry name" value="Chlamydia_OmcB"/>
</dbReference>
<accession>A0A3R8WFM5</accession>
<organism evidence="3 4">
    <name type="scientific">Maribacter algicola</name>
    <dbReference type="NCBI Taxonomy" id="2498892"/>
    <lineage>
        <taxon>Bacteria</taxon>
        <taxon>Pseudomonadati</taxon>
        <taxon>Bacteroidota</taxon>
        <taxon>Flavobacteriia</taxon>
        <taxon>Flavobacteriales</taxon>
        <taxon>Flavobacteriaceae</taxon>
        <taxon>Maribacter</taxon>
    </lineage>
</organism>
<sequence>MGIKNIGLLILFLMVGIIKGHAQLSDLHYLPPLKQGSNNGSVQQQRIYLSTPETSAFTVNAYVGTSTTPVASFSISNISPATYNPGNGDNGITMVQNNDTGVIISTAGLRFEAPSGQRFYANYRGSSNAQSTSLTAKGRQALGTSFKWGGVPNYGTTNEQGTSLGIMATEDNTTVDIFGYDPNCEFRLGNDRDGLLDDTIQVVLNAGQSFVLEAHIDESSANIDGWLGASIQSDKPIAISNGGLNYAAVNGSGGSRDAGIDQPVPEDNLGKDYIFVRGGGQNSTEFPIIIATQNNTQIFVNGNATPMATINEGDYFIVPGTNYSSTSPGANMYVRTSKDAYAYQNLAGTNGIQTVGLNFVAPLNCLIPDRVDNIPDITDAAGTTLTGGITIIASTTTPDANIIVTDGNGVVTKPASLSVAGNPDWKTFYIPNLTGNVDVQSTGPIAVGFFGGNGNRGIAGYFSGFDVAPNVNLQITGTQCLPGSNLVVVGEVFDAYQWFFDGNPIAGANSDTYSPTVAGDYYVRVTKGPCTYDSNNLQAYYCDPDIQLIKTANQTAINEGQNVTFTITAQNYGVDPATNLVVTDVLPTGLSLVAVSTSTGSWTSPNWNVGTLNSGQLETITITATADFNTLPNQISHLANIATNSQDQVDSNLSLDRPSVSIIVNNDFDADGIVDVVDLDDDNDGILDCTESNATITNGTFGWYLNTPSGTLAMDNTSNPELNSWFLSSTSNLSYSGITASTPFSAVQIDNMPSTSLEEALYNNDYIEVSFTTADNLSNPILHDINWGWYQPSGGDSYTMSAFLSADGFISSILTKEDLVITNNATTYQVFDLMDQTFIPLSPDTTYTLRVYVYNQIDDDGANYSFFDDINFTISSCRGMDSDSDSVIDSYELDSDNDGCSDSNEAYNNINADGGDDMVYGYGVPAVNANGTVVAAAYPTPADMDTNGTPEFQEAGTVPTITVAPVNSHTFVNTDDTFSSTDDGDTHQWQVSTDGGTTFSNIADGPEYSGTTTNTLTIIAPEVDKNGHQYRVIITSNTFVCGNTITAPAVLTVGPRTVITNRRITYRINKN</sequence>
<dbReference type="Proteomes" id="UP000286990">
    <property type="component" value="Unassembled WGS sequence"/>
</dbReference>
<dbReference type="Pfam" id="PF17517">
    <property type="entry name" value="IgGFc_binding"/>
    <property type="match status" value="1"/>
</dbReference>
<dbReference type="EMBL" id="QUSX01000001">
    <property type="protein sequence ID" value="RRQ49072.1"/>
    <property type="molecule type" value="Genomic_DNA"/>
</dbReference>
<evidence type="ECO:0000259" key="1">
    <source>
        <dbReference type="Pfam" id="PF01345"/>
    </source>
</evidence>
<dbReference type="InterPro" id="IPR047589">
    <property type="entry name" value="DUF11_rpt"/>
</dbReference>
<evidence type="ECO:0000313" key="3">
    <source>
        <dbReference type="EMBL" id="RRQ49072.1"/>
    </source>
</evidence>
<dbReference type="AlphaFoldDB" id="A0A3R8WFM5"/>
<name>A0A3R8WFM5_9FLAO</name>
<feature type="domain" description="DUF11" evidence="1">
    <location>
        <begin position="545"/>
        <end position="660"/>
    </location>
</feature>
<keyword evidence="4" id="KW-1185">Reference proteome</keyword>